<dbReference type="AlphaFoldDB" id="A0A1Y5SNS4"/>
<dbReference type="OrthoDB" id="7363897at2"/>
<evidence type="ECO:0000313" key="1">
    <source>
        <dbReference type="EMBL" id="SLN44359.1"/>
    </source>
</evidence>
<evidence type="ECO:0000313" key="2">
    <source>
        <dbReference type="Proteomes" id="UP000193827"/>
    </source>
</evidence>
<protein>
    <submittedName>
        <fullName evidence="1">Uncharacterized protein</fullName>
    </submittedName>
</protein>
<proteinExistence type="predicted"/>
<reference evidence="1 2" key="1">
    <citation type="submission" date="2017-03" db="EMBL/GenBank/DDBJ databases">
        <authorList>
            <person name="Afonso C.L."/>
            <person name="Miller P.J."/>
            <person name="Scott M.A."/>
            <person name="Spackman E."/>
            <person name="Goraichik I."/>
            <person name="Dimitrov K.M."/>
            <person name="Suarez D.L."/>
            <person name="Swayne D.E."/>
        </authorList>
    </citation>
    <scope>NUCLEOTIDE SEQUENCE [LARGE SCALE GENOMIC DNA]</scope>
    <source>
        <strain evidence="1 2">CECT 8287</strain>
    </source>
</reference>
<accession>A0A1Y5SNS4</accession>
<dbReference type="Proteomes" id="UP000193827">
    <property type="component" value="Unassembled WGS sequence"/>
</dbReference>
<dbReference type="EMBL" id="FWFL01000005">
    <property type="protein sequence ID" value="SLN44359.1"/>
    <property type="molecule type" value="Genomic_DNA"/>
</dbReference>
<keyword evidence="2" id="KW-1185">Reference proteome</keyword>
<dbReference type="RefSeq" id="WP_085892468.1">
    <property type="nucleotide sequence ID" value="NZ_FWFL01000005.1"/>
</dbReference>
<sequence>MIELIFITCLSASPADCQERSLLYTDISAMACVMAAQPELAKWAQSNPRWRIMRWRCAPVSHLEQDA</sequence>
<gene>
    <name evidence="1" type="ORF">PEL8287_02250</name>
</gene>
<organism evidence="1 2">
    <name type="scientific">Roseovarius litorisediminis</name>
    <dbReference type="NCBI Taxonomy" id="1312363"/>
    <lineage>
        <taxon>Bacteria</taxon>
        <taxon>Pseudomonadati</taxon>
        <taxon>Pseudomonadota</taxon>
        <taxon>Alphaproteobacteria</taxon>
        <taxon>Rhodobacterales</taxon>
        <taxon>Roseobacteraceae</taxon>
        <taxon>Roseovarius</taxon>
    </lineage>
</organism>
<name>A0A1Y5SNS4_9RHOB</name>